<accession>A0A8C6XJX3</accession>
<sequence>MPYLYQKSHGNLKWKKLLKMRRRRSCGTFKYRQIAIWNTTRQISQLSKTEMYNSLISQYQEMPESKKKNRGKCHEISQPGHRNYEVFDGMLNEATVAEALHTLGHSASGTERVYLHLSLSDRLLSDIHVLSKYIHLEKLNLSYNKISDLSCISYMPYLLELDVSHNALTTYFDFRPPKNLQVSCKTHL</sequence>
<reference evidence="1" key="1">
    <citation type="submission" date="2025-08" db="UniProtKB">
        <authorList>
            <consortium name="Ensembl"/>
        </authorList>
    </citation>
    <scope>IDENTIFICATION</scope>
</reference>
<dbReference type="OrthoDB" id="9045008at2759"/>
<dbReference type="AlphaFoldDB" id="A0A8C6XJX3"/>
<dbReference type="Ensembl" id="ENSNNAT00000015451.1">
    <property type="protein sequence ID" value="ENSNNAP00000014732.1"/>
    <property type="gene ID" value="ENSNNAG00000009939.1"/>
</dbReference>
<organism evidence="1 2">
    <name type="scientific">Naja naja</name>
    <name type="common">Indian cobra</name>
    <dbReference type="NCBI Taxonomy" id="35670"/>
    <lineage>
        <taxon>Eukaryota</taxon>
        <taxon>Metazoa</taxon>
        <taxon>Chordata</taxon>
        <taxon>Craniata</taxon>
        <taxon>Vertebrata</taxon>
        <taxon>Euteleostomi</taxon>
        <taxon>Lepidosauria</taxon>
        <taxon>Squamata</taxon>
        <taxon>Bifurcata</taxon>
        <taxon>Unidentata</taxon>
        <taxon>Episquamata</taxon>
        <taxon>Toxicofera</taxon>
        <taxon>Serpentes</taxon>
        <taxon>Colubroidea</taxon>
        <taxon>Elapidae</taxon>
        <taxon>Elapinae</taxon>
        <taxon>Naja</taxon>
    </lineage>
</organism>
<dbReference type="GeneTree" id="ENSGT00940000157992"/>
<protein>
    <submittedName>
        <fullName evidence="1">Uncharacterized protein</fullName>
    </submittedName>
</protein>
<dbReference type="InterPro" id="IPR032675">
    <property type="entry name" value="LRR_dom_sf"/>
</dbReference>
<name>A0A8C6XJX3_NAJNA</name>
<proteinExistence type="predicted"/>
<dbReference type="SUPFAM" id="SSF52058">
    <property type="entry name" value="L domain-like"/>
    <property type="match status" value="1"/>
</dbReference>
<reference evidence="1" key="2">
    <citation type="submission" date="2025-09" db="UniProtKB">
        <authorList>
            <consortium name="Ensembl"/>
        </authorList>
    </citation>
    <scope>IDENTIFICATION</scope>
</reference>
<dbReference type="PROSITE" id="PS51450">
    <property type="entry name" value="LRR"/>
    <property type="match status" value="1"/>
</dbReference>
<evidence type="ECO:0000313" key="1">
    <source>
        <dbReference type="Ensembl" id="ENSNNAP00000014732.1"/>
    </source>
</evidence>
<dbReference type="Gene3D" id="3.80.10.10">
    <property type="entry name" value="Ribonuclease Inhibitor"/>
    <property type="match status" value="1"/>
</dbReference>
<dbReference type="InterPro" id="IPR001611">
    <property type="entry name" value="Leu-rich_rpt"/>
</dbReference>
<dbReference type="Pfam" id="PF13516">
    <property type="entry name" value="LRR_6"/>
    <property type="match status" value="2"/>
</dbReference>
<keyword evidence="2" id="KW-1185">Reference proteome</keyword>
<evidence type="ECO:0000313" key="2">
    <source>
        <dbReference type="Proteomes" id="UP000694559"/>
    </source>
</evidence>
<dbReference type="Proteomes" id="UP000694559">
    <property type="component" value="Unplaced"/>
</dbReference>